<proteinExistence type="predicted"/>
<keyword evidence="2" id="KW-1185">Reference proteome</keyword>
<reference evidence="1 2" key="1">
    <citation type="journal article" date="2018" name="Environ. Microbiol.">
        <title>Novel phage-host interactions and evolution as revealed by a cyanomyovirus isolated from an estuarine environment.</title>
        <authorList>
            <person name="Xu Y."/>
            <person name="Zhang R."/>
            <person name="Wang N."/>
            <person name="Cai L."/>
            <person name="Tong Y."/>
            <person name="Sun Q."/>
            <person name="Chen F."/>
            <person name="Jiao N."/>
        </authorList>
    </citation>
    <scope>NUCLEOTIDE SEQUENCE [LARGE SCALE GENOMIC DNA]</scope>
</reference>
<name>A0A3G1L3P5_9CAUD</name>
<evidence type="ECO:0000313" key="2">
    <source>
        <dbReference type="Proteomes" id="UP000274731"/>
    </source>
</evidence>
<dbReference type="EMBL" id="MG450654">
    <property type="protein sequence ID" value="ATW62803.1"/>
    <property type="molecule type" value="Genomic_DNA"/>
</dbReference>
<sequence>MPLNRSQFLQGNTGEGPVLAGKVQGIKEGPGIAIASDGSASVDADTAVGLVKTNNLAAFNEYVWPNTDGEGRAFLSTDGAGNLIWGYASGSSTVFVGSVPPENALIGQLWYDTNKRQTFIFENADGDNKWTNSDRGADALAVNVSAAPAFTEGSGGSGDEGEEQPFNVESEVCRPGQVMHFATVITITGLAPYQYVPIIDTNAETNGYRFGVSNSHADSEGVLSFRPTFFDFPVSPTATAHSALYEVGFSGLYIKAAIGVTAPLSIINAGTITGTPEVNQDLSYTEGLATGGTPPYAYTWQWRRASDSEVMQTGGDSFKIPPSMVDDQGYVELTATDARNEVASLSTAFYPASPGSINRGPFPLTDILYPEFSNTVANTVWQDPGMTIFASGCVEFTTDGINWGQGGRVITNGGTVTTRWLPTDDCLGRPNGTLITGCIYSDSYEDCGSLMIDKLPSPFSIPPVNDVAPLSVVTSASFTPIGYNSECYVTYSGNSNATSIEGSLDGGATWTPIPLKGTDTFAISPGDTLTVKATAGADTLTAYDAVINIGKGNVVQSAAFVLTTAAPTIFVTEIPFPVTTYQGYDAEPAPSVTWAGGDGAMSIEADPATCIEFRVNGGSWTQSSTAITTGNTLETRWKSTAGCGLATHGTTLIGTITDGATRTISGSIKLNRVPADFSFVSLTGQDVSTQVTSGTIPISGFNARAFVSYTDVSTTALTPEVSVNSSGWVSIPTLGGTGVVVEPAVPGNTPRTLQVRVATGASAATNYNLALNVGNTTTALASTNWVARTSELIKTVVQPSVTSPINGATNLNPNSIYPAGISLASSSYLALNGAGTHASSSWEIRKGSTGGTTIVAVSNDVDNLTSYFLPLASLDVSSTYYARVQHHSLDGVDSLWSSWTQFRTSDNFSLSWVKRYSSSAHSGKVPQILRWHSNVPDPSSPGGTTGIFVGVGDWGRIATSRDGKLWEVKTINPSSQHLYAVGFDGTKLFVGGDSGKIYSSSNAGVSWSMISTVGATTARMRGMAYGAGVMVSVHDSGVIQTSTNGCVTWTNRSSGVNDSLNDIIFVDGMFYAIGGDKILTSNNGVTWSVVNVGSSADGKKLFKIAHLNGKFVIARDESLYMETSSDGSSWTSITAPYRMQYVWGGGIWFVGSGSYSNDKVQLWSSVNGGVNWNKDYDDNSEIHIHGIAYAPELGRWAALAHNFTAYSTT</sequence>
<protein>
    <submittedName>
        <fullName evidence="1">BNR repeat domain protein</fullName>
    </submittedName>
</protein>
<dbReference type="SUPFAM" id="SSF110296">
    <property type="entry name" value="Oligoxyloglucan reducing end-specific cellobiohydrolase"/>
    <property type="match status" value="1"/>
</dbReference>
<gene>
    <name evidence="1" type="ORF">SCBWM1_gp119</name>
</gene>
<organism evidence="1 2">
    <name type="scientific">Synechococcus phage S-CBWM1</name>
    <dbReference type="NCBI Taxonomy" id="2053653"/>
    <lineage>
        <taxon>Viruses</taxon>
        <taxon>Duplodnaviria</taxon>
        <taxon>Heunggongvirae</taxon>
        <taxon>Uroviricota</taxon>
        <taxon>Caudoviricetes</taxon>
        <taxon>Aokuangvirus</taxon>
        <taxon>Aokuangvirus SCBWM1</taxon>
    </lineage>
</organism>
<accession>A0A3G1L3P5</accession>
<dbReference type="Proteomes" id="UP000274731">
    <property type="component" value="Segment"/>
</dbReference>
<evidence type="ECO:0000313" key="1">
    <source>
        <dbReference type="EMBL" id="ATW62803.1"/>
    </source>
</evidence>